<name>A0AAN8XHN4_HALRR</name>
<keyword evidence="4" id="KW-1185">Reference proteome</keyword>
<proteinExistence type="predicted"/>
<dbReference type="PANTHER" id="PTHR21261">
    <property type="entry name" value="BEAT PROTEIN"/>
    <property type="match status" value="1"/>
</dbReference>
<dbReference type="AlphaFoldDB" id="A0AAN8XHN4"/>
<dbReference type="InterPro" id="IPR013783">
    <property type="entry name" value="Ig-like_fold"/>
</dbReference>
<reference evidence="3 4" key="1">
    <citation type="submission" date="2023-11" db="EMBL/GenBank/DDBJ databases">
        <title>Halocaridina rubra genome assembly.</title>
        <authorList>
            <person name="Smith C."/>
        </authorList>
    </citation>
    <scope>NUCLEOTIDE SEQUENCE [LARGE SCALE GENOMIC DNA]</scope>
    <source>
        <strain evidence="3">EP-1</strain>
        <tissue evidence="3">Whole</tissue>
    </source>
</reference>
<evidence type="ECO:0000256" key="1">
    <source>
        <dbReference type="ARBA" id="ARBA00023157"/>
    </source>
</evidence>
<evidence type="ECO:0000259" key="2">
    <source>
        <dbReference type="PROSITE" id="PS50835"/>
    </source>
</evidence>
<dbReference type="Proteomes" id="UP001381693">
    <property type="component" value="Unassembled WGS sequence"/>
</dbReference>
<feature type="non-terminal residue" evidence="3">
    <location>
        <position position="138"/>
    </location>
</feature>
<feature type="domain" description="Ig-like" evidence="2">
    <location>
        <begin position="13"/>
        <end position="121"/>
    </location>
</feature>
<comment type="caution">
    <text evidence="3">The sequence shown here is derived from an EMBL/GenBank/DDBJ whole genome shotgun (WGS) entry which is preliminary data.</text>
</comment>
<dbReference type="InterPro" id="IPR007110">
    <property type="entry name" value="Ig-like_dom"/>
</dbReference>
<organism evidence="3 4">
    <name type="scientific">Halocaridina rubra</name>
    <name type="common">Hawaiian red shrimp</name>
    <dbReference type="NCBI Taxonomy" id="373956"/>
    <lineage>
        <taxon>Eukaryota</taxon>
        <taxon>Metazoa</taxon>
        <taxon>Ecdysozoa</taxon>
        <taxon>Arthropoda</taxon>
        <taxon>Crustacea</taxon>
        <taxon>Multicrustacea</taxon>
        <taxon>Malacostraca</taxon>
        <taxon>Eumalacostraca</taxon>
        <taxon>Eucarida</taxon>
        <taxon>Decapoda</taxon>
        <taxon>Pleocyemata</taxon>
        <taxon>Caridea</taxon>
        <taxon>Atyoidea</taxon>
        <taxon>Atyidae</taxon>
        <taxon>Halocaridina</taxon>
    </lineage>
</organism>
<evidence type="ECO:0000313" key="4">
    <source>
        <dbReference type="Proteomes" id="UP001381693"/>
    </source>
</evidence>
<dbReference type="PROSITE" id="PS50835">
    <property type="entry name" value="IG_LIKE"/>
    <property type="match status" value="1"/>
</dbReference>
<dbReference type="PANTHER" id="PTHR21261:SF3">
    <property type="entry name" value="BEATEN PATH VII"/>
    <property type="match status" value="1"/>
</dbReference>
<dbReference type="Gene3D" id="2.60.40.10">
    <property type="entry name" value="Immunoglobulins"/>
    <property type="match status" value="1"/>
</dbReference>
<dbReference type="SUPFAM" id="SSF48726">
    <property type="entry name" value="Immunoglobulin"/>
    <property type="match status" value="1"/>
</dbReference>
<accession>A0AAN8XHN4</accession>
<dbReference type="InterPro" id="IPR036179">
    <property type="entry name" value="Ig-like_dom_sf"/>
</dbReference>
<evidence type="ECO:0000313" key="3">
    <source>
        <dbReference type="EMBL" id="KAK7080503.1"/>
    </source>
</evidence>
<gene>
    <name evidence="3" type="ORF">SK128_007737</name>
</gene>
<dbReference type="InterPro" id="IPR013162">
    <property type="entry name" value="CD80_C2-set"/>
</dbReference>
<keyword evidence="1" id="KW-1015">Disulfide bond</keyword>
<dbReference type="Pfam" id="PF08205">
    <property type="entry name" value="C2-set_2"/>
    <property type="match status" value="1"/>
</dbReference>
<protein>
    <recommendedName>
        <fullName evidence="2">Ig-like domain-containing protein</fullName>
    </recommendedName>
</protein>
<sequence length="138" mass="15627">MYSTLADVPEGAPKVTLESGIQNQNITIGQKLRLNCTSPFGAPPPHLSWRINQQLVNTSWVQNYPLRYRQNLAQSSSSLQFPASEGFLQHGRTIVVTCVAKPQTPNHVENGEEVQRQTHVTFTAKKQESSFWERMFSR</sequence>
<dbReference type="EMBL" id="JAXCGZ010005891">
    <property type="protein sequence ID" value="KAK7080503.1"/>
    <property type="molecule type" value="Genomic_DNA"/>
</dbReference>